<feature type="signal peptide" evidence="1">
    <location>
        <begin position="1"/>
        <end position="18"/>
    </location>
</feature>
<dbReference type="OrthoDB" id="5144184at2"/>
<reference evidence="2 3" key="1">
    <citation type="submission" date="2019-05" db="EMBL/GenBank/DDBJ databases">
        <authorList>
            <person name="Lee S.D."/>
        </authorList>
    </citation>
    <scope>NUCLEOTIDE SEQUENCE [LARGE SCALE GENOMIC DNA]</scope>
    <source>
        <strain evidence="2 3">C5-26</strain>
    </source>
</reference>
<keyword evidence="1" id="KW-0732">Signal</keyword>
<accession>A0A563E2X8</accession>
<dbReference type="PROSITE" id="PS51257">
    <property type="entry name" value="PROKAR_LIPOPROTEIN"/>
    <property type="match status" value="1"/>
</dbReference>
<sequence>MVTVARRALVGASLGALALTGCQSGSTSSTSSGPSAAAVAGCAGGSAPTFTGKPTAYDAPAPVEPGKSVSAQVGQPAVTAYPSGHKGVKIVQIQVGAQVLTNGVFAISPGSFLLADAKGHLCPQPKVDPLPKSFPALQVDESHPGAGGVAFLVPEGADLSTFSVYYTNSAGSAVAAAKWTANGGTRNIPVGRTCDGPKSTFSLKGVKNQSFGRGQTIGDSTISLKLTAYEPTPRTLTPSAKQPNDVQGVAVHVRGAAQGALRFMGRSQFRLMDSSGILCRYNPLGSDGDTLTSTLVSPGKTRDFTLIFWIPRGAKVPGWKLLYLADPSKPKVTFYWTSPAPRKK</sequence>
<gene>
    <name evidence="2" type="ORF">FGL98_10115</name>
</gene>
<reference evidence="2 3" key="2">
    <citation type="submission" date="2019-08" db="EMBL/GenBank/DDBJ databases">
        <title>Jejuicoccus antrihumi gen. nov., sp. nov., a new member of the family Dermacoccaceae isolated from a cave.</title>
        <authorList>
            <person name="Schumann P."/>
            <person name="Kim I.S."/>
        </authorList>
    </citation>
    <scope>NUCLEOTIDE SEQUENCE [LARGE SCALE GENOMIC DNA]</scope>
    <source>
        <strain evidence="2 3">C5-26</strain>
    </source>
</reference>
<name>A0A563E2X8_9MICO</name>
<keyword evidence="3" id="KW-1185">Reference proteome</keyword>
<dbReference type="AlphaFoldDB" id="A0A563E2X8"/>
<dbReference type="Proteomes" id="UP000320244">
    <property type="component" value="Unassembled WGS sequence"/>
</dbReference>
<proteinExistence type="predicted"/>
<evidence type="ECO:0000256" key="1">
    <source>
        <dbReference type="SAM" id="SignalP"/>
    </source>
</evidence>
<evidence type="ECO:0008006" key="4">
    <source>
        <dbReference type="Google" id="ProtNLM"/>
    </source>
</evidence>
<protein>
    <recommendedName>
        <fullName evidence="4">DUF4352 domain-containing protein</fullName>
    </recommendedName>
</protein>
<dbReference type="RefSeq" id="WP_146316635.1">
    <property type="nucleotide sequence ID" value="NZ_VCQV01000011.1"/>
</dbReference>
<organism evidence="2 3">
    <name type="scientific">Leekyejoonella antrihumi</name>
    <dbReference type="NCBI Taxonomy" id="1660198"/>
    <lineage>
        <taxon>Bacteria</taxon>
        <taxon>Bacillati</taxon>
        <taxon>Actinomycetota</taxon>
        <taxon>Actinomycetes</taxon>
        <taxon>Micrococcales</taxon>
        <taxon>Dermacoccaceae</taxon>
        <taxon>Leekyejoonella</taxon>
    </lineage>
</organism>
<feature type="chain" id="PRO_5039478242" description="DUF4352 domain-containing protein" evidence="1">
    <location>
        <begin position="19"/>
        <end position="344"/>
    </location>
</feature>
<evidence type="ECO:0000313" key="2">
    <source>
        <dbReference type="EMBL" id="TWP36552.1"/>
    </source>
</evidence>
<dbReference type="EMBL" id="VCQV01000011">
    <property type="protein sequence ID" value="TWP36552.1"/>
    <property type="molecule type" value="Genomic_DNA"/>
</dbReference>
<evidence type="ECO:0000313" key="3">
    <source>
        <dbReference type="Proteomes" id="UP000320244"/>
    </source>
</evidence>
<comment type="caution">
    <text evidence="2">The sequence shown here is derived from an EMBL/GenBank/DDBJ whole genome shotgun (WGS) entry which is preliminary data.</text>
</comment>